<name>A0A757C8D2_SALER</name>
<reference evidence="1" key="2">
    <citation type="submission" date="2020-02" db="EMBL/GenBank/DDBJ databases">
        <authorList>
            <consortium name="NCBI Pathogen Detection Project"/>
        </authorList>
    </citation>
    <scope>NUCLEOTIDE SEQUENCE</scope>
    <source>
        <strain evidence="1">MA.CK_97/00011857</strain>
    </source>
</reference>
<gene>
    <name evidence="1" type="ORF">G8S59_003995</name>
</gene>
<reference evidence="1" key="1">
    <citation type="journal article" date="2018" name="Genome Biol.">
        <title>SKESA: strategic k-mer extension for scrupulous assemblies.</title>
        <authorList>
            <person name="Souvorov A."/>
            <person name="Agarwala R."/>
            <person name="Lipman D.J."/>
        </authorList>
    </citation>
    <scope>NUCLEOTIDE SEQUENCE</scope>
    <source>
        <strain evidence="1">MA.CK_97/00011857</strain>
    </source>
</reference>
<organism evidence="1">
    <name type="scientific">Salmonella enterica</name>
    <name type="common">Salmonella choleraesuis</name>
    <dbReference type="NCBI Taxonomy" id="28901"/>
    <lineage>
        <taxon>Bacteria</taxon>
        <taxon>Pseudomonadati</taxon>
        <taxon>Pseudomonadota</taxon>
        <taxon>Gammaproteobacteria</taxon>
        <taxon>Enterobacterales</taxon>
        <taxon>Enterobacteriaceae</taxon>
        <taxon>Salmonella</taxon>
    </lineage>
</organism>
<accession>A0A757C8D2</accession>
<comment type="caution">
    <text evidence="1">The sequence shown here is derived from an EMBL/GenBank/DDBJ whole genome shotgun (WGS) entry which is preliminary data.</text>
</comment>
<sequence length="346" mass="39811">MDNYLTPKSLHDGELPPTPENIILTISQSDWKRYFFLPKFGGKITVLNKSNYSSSIDGFQINSNAKVIFHFNTSTKKWIISSFDFLNESTKKIQIPNLKECSSVIVDIHEEHYGSYALKMPAHPKFNEVIFQKNLGNSVFIELDGDVYILTPGKSPVDINNSLRLKFDAKTNKWNRVIPNGSLNAPWPWRNGRYLYKQEYFIIMPSDVENNPALNAGDIWYSLEDHSSYYTEDGFDDDCWNKVEGNRNLARPVIEDEDNGEIIIADHIGNFIKVDIPIWGDKRIGDKVTCYFGLHCQEKLIENSSDGVYFLFEKNEFSLGQHSVVYSVSDYLQNLSFSKETRILLK</sequence>
<dbReference type="AlphaFoldDB" id="A0A757C8D2"/>
<proteinExistence type="predicted"/>
<evidence type="ECO:0000313" key="1">
    <source>
        <dbReference type="EMBL" id="HAG0390704.1"/>
    </source>
</evidence>
<dbReference type="EMBL" id="DAAXCJ010000012">
    <property type="protein sequence ID" value="HAG0390704.1"/>
    <property type="molecule type" value="Genomic_DNA"/>
</dbReference>
<protein>
    <submittedName>
        <fullName evidence="1">Uncharacterized protein</fullName>
    </submittedName>
</protein>